<dbReference type="GO" id="GO:0003723">
    <property type="term" value="F:RNA binding"/>
    <property type="evidence" value="ECO:0007669"/>
    <property type="project" value="TreeGrafter"/>
</dbReference>
<keyword evidence="3 5" id="KW-0687">Ribonucleoprotein</keyword>
<feature type="compositionally biased region" description="Low complexity" evidence="6">
    <location>
        <begin position="290"/>
        <end position="319"/>
    </location>
</feature>
<dbReference type="EMBL" id="LHPG02000001">
    <property type="protein sequence ID" value="PRW61522.1"/>
    <property type="molecule type" value="Genomic_DNA"/>
</dbReference>
<dbReference type="InterPro" id="IPR018256">
    <property type="entry name" value="Ribosomal_eL13_CS"/>
</dbReference>
<dbReference type="HAMAP" id="MF_00499">
    <property type="entry name" value="Ribosomal_eL13"/>
    <property type="match status" value="1"/>
</dbReference>
<reference evidence="7 8" key="1">
    <citation type="journal article" date="2018" name="Plant J.">
        <title>Genome sequences of Chlorella sorokiniana UTEX 1602 and Micractinium conductrix SAG 241.80: implications to maltose excretion by a green alga.</title>
        <authorList>
            <person name="Arriola M.B."/>
            <person name="Velmurugan N."/>
            <person name="Zhang Y."/>
            <person name="Plunkett M.H."/>
            <person name="Hondzo H."/>
            <person name="Barney B.M."/>
        </authorList>
    </citation>
    <scope>NUCLEOTIDE SEQUENCE [LARGE SCALE GENOMIC DNA]</scope>
    <source>
        <strain evidence="8">UTEX 1602</strain>
    </source>
</reference>
<feature type="repeat" description="TPR" evidence="4">
    <location>
        <begin position="210"/>
        <end position="243"/>
    </location>
</feature>
<dbReference type="STRING" id="3076.A0A2P6U5G9"/>
<dbReference type="Pfam" id="PF01294">
    <property type="entry name" value="Ribosomal_L13e"/>
    <property type="match status" value="1"/>
</dbReference>
<evidence type="ECO:0000256" key="6">
    <source>
        <dbReference type="SAM" id="MobiDB-lite"/>
    </source>
</evidence>
<dbReference type="Gene3D" id="1.20.5.110">
    <property type="match status" value="1"/>
</dbReference>
<dbReference type="PROSITE" id="PS01104">
    <property type="entry name" value="RIBOSOMAL_L13E"/>
    <property type="match status" value="1"/>
</dbReference>
<dbReference type="GO" id="GO:0006412">
    <property type="term" value="P:translation"/>
    <property type="evidence" value="ECO:0007669"/>
    <property type="project" value="InterPro"/>
</dbReference>
<sequence>MPNNQIASIRKYRKKWQDKVVTWFNQPARKERRRAARAAKALAVAPRPVAGLLRPVVHGQTVKYNMKKRAGRGFTLEELKEAGIPAKLAPTIGIAVDHRRRNRSLESLQENANRLKAYKANLVVFPRRAGKPKAGDASAEELATVQQLKGKLLPAAKAAAALEKVAVTAEMKKESAYGKLRLERMNARMVGVRAKRAAEAAAAEKDADDAAVLADLAQLKLDEGDAEGAQELFRKALEARQQQDEQQAGSGGGAAAAEEADSWEAWDEDAVPLPPPPPQPKKAASGGGDSWEAAAAAAPQPSARSRPAPAAAAAAPSAAGEGGEAAETLAFGGGHVLELFDLTPAVRTQHLEAFLERLCSGHAAPPTVKWVDDCHAAVVCSDPRAAQQLLGAATAAGPAAEFRLRGYADAGSGTRKLPPSELLPPKPRPKTSAAVARRLIGGALNMRLRDKDAEQQLAATRRQQRQEREERQKALDAAWDD</sequence>
<comment type="similarity">
    <text evidence="1 5">Belongs to the eukaryotic ribosomal protein eL13 family.</text>
</comment>
<organism evidence="7 8">
    <name type="scientific">Chlorella sorokiniana</name>
    <name type="common">Freshwater green alga</name>
    <dbReference type="NCBI Taxonomy" id="3076"/>
    <lineage>
        <taxon>Eukaryota</taxon>
        <taxon>Viridiplantae</taxon>
        <taxon>Chlorophyta</taxon>
        <taxon>core chlorophytes</taxon>
        <taxon>Trebouxiophyceae</taxon>
        <taxon>Chlorellales</taxon>
        <taxon>Chlorellaceae</taxon>
        <taxon>Chlorella clade</taxon>
        <taxon>Chlorella</taxon>
    </lineage>
</organism>
<feature type="region of interest" description="Disordered" evidence="6">
    <location>
        <begin position="410"/>
        <end position="433"/>
    </location>
</feature>
<name>A0A2P6U5G9_CHLSO</name>
<dbReference type="PANTHER" id="PTHR11722">
    <property type="entry name" value="60S RIBOSOMAL PROTEIN L13"/>
    <property type="match status" value="1"/>
</dbReference>
<gene>
    <name evidence="7" type="ORF">C2E21_0622</name>
</gene>
<dbReference type="InterPro" id="IPR001380">
    <property type="entry name" value="Ribosomal_eL13"/>
</dbReference>
<feature type="region of interest" description="Disordered" evidence="6">
    <location>
        <begin position="455"/>
        <end position="481"/>
    </location>
</feature>
<evidence type="ECO:0000313" key="8">
    <source>
        <dbReference type="Proteomes" id="UP000239899"/>
    </source>
</evidence>
<keyword evidence="4" id="KW-0802">TPR repeat</keyword>
<feature type="compositionally biased region" description="Basic and acidic residues" evidence="6">
    <location>
        <begin position="464"/>
        <end position="474"/>
    </location>
</feature>
<evidence type="ECO:0000256" key="5">
    <source>
        <dbReference type="RuleBase" id="RU000572"/>
    </source>
</evidence>
<protein>
    <recommendedName>
        <fullName evidence="5">60S ribosomal protein L13</fullName>
    </recommendedName>
</protein>
<evidence type="ECO:0000256" key="3">
    <source>
        <dbReference type="ARBA" id="ARBA00023274"/>
    </source>
</evidence>
<dbReference type="GO" id="GO:0022625">
    <property type="term" value="C:cytosolic large ribosomal subunit"/>
    <property type="evidence" value="ECO:0007669"/>
    <property type="project" value="TreeGrafter"/>
</dbReference>
<dbReference type="InterPro" id="IPR019734">
    <property type="entry name" value="TPR_rpt"/>
</dbReference>
<dbReference type="PANTHER" id="PTHR11722:SF0">
    <property type="entry name" value="LARGE RIBOSOMAL SUBUNIT PROTEIN EL13"/>
    <property type="match status" value="1"/>
</dbReference>
<evidence type="ECO:0000256" key="1">
    <source>
        <dbReference type="ARBA" id="ARBA00005640"/>
    </source>
</evidence>
<dbReference type="FunFam" id="1.20.5.110:FF:000003">
    <property type="entry name" value="60S ribosomal protein L13"/>
    <property type="match status" value="1"/>
</dbReference>
<proteinExistence type="inferred from homology"/>
<dbReference type="AlphaFoldDB" id="A0A2P6U5G9"/>
<feature type="region of interest" description="Disordered" evidence="6">
    <location>
        <begin position="238"/>
        <end position="319"/>
    </location>
</feature>
<accession>A0A2P6U5G9</accession>
<keyword evidence="2 5" id="KW-0689">Ribosomal protein</keyword>
<dbReference type="PROSITE" id="PS50005">
    <property type="entry name" value="TPR"/>
    <property type="match status" value="1"/>
</dbReference>
<feature type="compositionally biased region" description="Acidic residues" evidence="6">
    <location>
        <begin position="258"/>
        <end position="270"/>
    </location>
</feature>
<evidence type="ECO:0000313" key="7">
    <source>
        <dbReference type="EMBL" id="PRW61522.1"/>
    </source>
</evidence>
<dbReference type="GO" id="GO:0003735">
    <property type="term" value="F:structural constituent of ribosome"/>
    <property type="evidence" value="ECO:0007669"/>
    <property type="project" value="InterPro"/>
</dbReference>
<evidence type="ECO:0000256" key="4">
    <source>
        <dbReference type="PROSITE-ProRule" id="PRU00339"/>
    </source>
</evidence>
<dbReference type="Proteomes" id="UP000239899">
    <property type="component" value="Unassembled WGS sequence"/>
</dbReference>
<dbReference type="OrthoDB" id="10264538at2759"/>
<comment type="caution">
    <text evidence="7">The sequence shown here is derived from an EMBL/GenBank/DDBJ whole genome shotgun (WGS) entry which is preliminary data.</text>
</comment>
<keyword evidence="8" id="KW-1185">Reference proteome</keyword>
<evidence type="ECO:0000256" key="2">
    <source>
        <dbReference type="ARBA" id="ARBA00022980"/>
    </source>
</evidence>